<dbReference type="EMBL" id="JAUEPS010000130">
    <property type="protein sequence ID" value="KAK0436198.1"/>
    <property type="molecule type" value="Genomic_DNA"/>
</dbReference>
<proteinExistence type="predicted"/>
<dbReference type="GeneID" id="85354091"/>
<protein>
    <submittedName>
        <fullName evidence="2">Uncharacterized protein</fullName>
    </submittedName>
</protein>
<organism evidence="2 3">
    <name type="scientific">Armillaria tabescens</name>
    <name type="common">Ringless honey mushroom</name>
    <name type="synonym">Agaricus tabescens</name>
    <dbReference type="NCBI Taxonomy" id="1929756"/>
    <lineage>
        <taxon>Eukaryota</taxon>
        <taxon>Fungi</taxon>
        <taxon>Dikarya</taxon>
        <taxon>Basidiomycota</taxon>
        <taxon>Agaricomycotina</taxon>
        <taxon>Agaricomycetes</taxon>
        <taxon>Agaricomycetidae</taxon>
        <taxon>Agaricales</taxon>
        <taxon>Marasmiineae</taxon>
        <taxon>Physalacriaceae</taxon>
        <taxon>Desarmillaria</taxon>
    </lineage>
</organism>
<feature type="region of interest" description="Disordered" evidence="1">
    <location>
        <begin position="76"/>
        <end position="99"/>
    </location>
</feature>
<comment type="caution">
    <text evidence="2">The sequence shown here is derived from an EMBL/GenBank/DDBJ whole genome shotgun (WGS) entry which is preliminary data.</text>
</comment>
<keyword evidence="3" id="KW-1185">Reference proteome</keyword>
<evidence type="ECO:0000256" key="1">
    <source>
        <dbReference type="SAM" id="MobiDB-lite"/>
    </source>
</evidence>
<gene>
    <name evidence="2" type="ORF">EV420DRAFT_1487620</name>
</gene>
<evidence type="ECO:0000313" key="3">
    <source>
        <dbReference type="Proteomes" id="UP001175211"/>
    </source>
</evidence>
<name>A0AA39J8I6_ARMTA</name>
<dbReference type="RefSeq" id="XP_060322215.1">
    <property type="nucleotide sequence ID" value="XM_060470543.1"/>
</dbReference>
<dbReference type="AlphaFoldDB" id="A0AA39J8I6"/>
<reference evidence="2" key="1">
    <citation type="submission" date="2023-06" db="EMBL/GenBank/DDBJ databases">
        <authorList>
            <consortium name="Lawrence Berkeley National Laboratory"/>
            <person name="Ahrendt S."/>
            <person name="Sahu N."/>
            <person name="Indic B."/>
            <person name="Wong-Bajracharya J."/>
            <person name="Merenyi Z."/>
            <person name="Ke H.-M."/>
            <person name="Monk M."/>
            <person name="Kocsube S."/>
            <person name="Drula E."/>
            <person name="Lipzen A."/>
            <person name="Balint B."/>
            <person name="Henrissat B."/>
            <person name="Andreopoulos B."/>
            <person name="Martin F.M."/>
            <person name="Harder C.B."/>
            <person name="Rigling D."/>
            <person name="Ford K.L."/>
            <person name="Foster G.D."/>
            <person name="Pangilinan J."/>
            <person name="Papanicolaou A."/>
            <person name="Barry K."/>
            <person name="LaButti K."/>
            <person name="Viragh M."/>
            <person name="Koriabine M."/>
            <person name="Yan M."/>
            <person name="Riley R."/>
            <person name="Champramary S."/>
            <person name="Plett K.L."/>
            <person name="Tsai I.J."/>
            <person name="Slot J."/>
            <person name="Sipos G."/>
            <person name="Plett J."/>
            <person name="Nagy L.G."/>
            <person name="Grigoriev I.V."/>
        </authorList>
    </citation>
    <scope>NUCLEOTIDE SEQUENCE</scope>
    <source>
        <strain evidence="2">CCBAS 213</strain>
    </source>
</reference>
<evidence type="ECO:0000313" key="2">
    <source>
        <dbReference type="EMBL" id="KAK0436198.1"/>
    </source>
</evidence>
<feature type="region of interest" description="Disordered" evidence="1">
    <location>
        <begin position="330"/>
        <end position="365"/>
    </location>
</feature>
<sequence>MSDLYISTSPTTPSPLMTLRGQHGLIPHYDDLYGDSNSSDGLDDDLMTHFPCQPADKYTEQNTPYLTNVNTHGHETSALSRDVQSHGPTPSDGSHMHHSLDRGPTIDASLSADCVRLLKTWCDMVSNKFGLTQKQLQDLRGIVDFGALCLQPGDIQIRIFQQAALYQTFNTVAAQKVDYTQFQTVLEDTQKRLGAKYSLTKEEVNTVITFMKDTIFQADRTSYMDIHLDVEAILRKKAESLDLLHIFKSDVKTQAIKTVMTDKSSSLFRSTKPDGTLMSLDKVAYVIVEKFKKGGPGNKLKADYQLHVCLLHAIANEFYNGRSAGVPSLLPWSDDDKENDKDHGGQPQKRARTDSADSEVSGVGTASASDKDLHFWEAVDAVFVQKLKEFGDDLHNNNWKQFLTTLVNHDFKKYGHPKVSDSIEPIQLQMVTSAAVFSGPSTGSSQSPGSTAVAHSATASCYNVFKAIDIV</sequence>
<dbReference type="Proteomes" id="UP001175211">
    <property type="component" value="Unassembled WGS sequence"/>
</dbReference>
<accession>A0AA39J8I6</accession>